<sequence length="81" mass="8816">MSNLFTEVSVEQQAIVAGGFEIPSMSFATALAYGPGSNSIASANVESTPSYNYRPSYNYGKRNNRKNRRHRGFGHGNGCHS</sequence>
<evidence type="ECO:0008006" key="4">
    <source>
        <dbReference type="Google" id="ProtNLM"/>
    </source>
</evidence>
<reference evidence="2 3" key="1">
    <citation type="submission" date="2015-09" db="EMBL/GenBank/DDBJ databases">
        <title>Whole genome shotgun sequence assembly of Aphanizomenon flos-aquae UKL13.</title>
        <authorList>
            <person name="Driscoll C."/>
        </authorList>
    </citation>
    <scope>NUCLEOTIDE SEQUENCE [LARGE SCALE GENOMIC DNA]</scope>
    <source>
        <strain evidence="2">MDT13</strain>
    </source>
</reference>
<dbReference type="AlphaFoldDB" id="A0A1B7W177"/>
<evidence type="ECO:0000313" key="2">
    <source>
        <dbReference type="EMBL" id="OBQ27030.1"/>
    </source>
</evidence>
<proteinExistence type="predicted"/>
<dbReference type="Proteomes" id="UP000092382">
    <property type="component" value="Unassembled WGS sequence"/>
</dbReference>
<dbReference type="EMBL" id="LJOY01000004">
    <property type="protein sequence ID" value="OBQ27030.1"/>
    <property type="molecule type" value="Genomic_DNA"/>
</dbReference>
<comment type="caution">
    <text evidence="2">The sequence shown here is derived from an EMBL/GenBank/DDBJ whole genome shotgun (WGS) entry which is preliminary data.</text>
</comment>
<protein>
    <recommendedName>
        <fullName evidence="4">Bacteriocin</fullName>
    </recommendedName>
</protein>
<evidence type="ECO:0000256" key="1">
    <source>
        <dbReference type="SAM" id="MobiDB-lite"/>
    </source>
</evidence>
<dbReference type="PATRIC" id="fig|1710894.3.peg.320"/>
<feature type="compositionally biased region" description="Basic residues" evidence="1">
    <location>
        <begin position="62"/>
        <end position="73"/>
    </location>
</feature>
<gene>
    <name evidence="2" type="ORF">AN481_01960</name>
</gene>
<organism evidence="2 3">
    <name type="scientific">Aphanizomenon flos-aquae LD13</name>
    <dbReference type="NCBI Taxonomy" id="1710894"/>
    <lineage>
        <taxon>Bacteria</taxon>
        <taxon>Bacillati</taxon>
        <taxon>Cyanobacteriota</taxon>
        <taxon>Cyanophyceae</taxon>
        <taxon>Nostocales</taxon>
        <taxon>Aphanizomenonaceae</taxon>
        <taxon>Aphanizomenon</taxon>
    </lineage>
</organism>
<evidence type="ECO:0000313" key="3">
    <source>
        <dbReference type="Proteomes" id="UP000092382"/>
    </source>
</evidence>
<accession>A0A1B7W177</accession>
<feature type="region of interest" description="Disordered" evidence="1">
    <location>
        <begin position="54"/>
        <end position="81"/>
    </location>
</feature>
<name>A0A1B7W177_APHFL</name>